<protein>
    <submittedName>
        <fullName evidence="1">Uncharacterized protein</fullName>
    </submittedName>
</protein>
<dbReference type="Proteomes" id="UP000214646">
    <property type="component" value="Unassembled WGS sequence"/>
</dbReference>
<sequence length="41" mass="4525">MMRISTQFICGKYGRADVNAQEVHHGLGRARVPEPDQLDAG</sequence>
<dbReference type="EMBL" id="NIDE01000014">
    <property type="protein sequence ID" value="OWK37612.1"/>
    <property type="molecule type" value="Genomic_DNA"/>
</dbReference>
<comment type="caution">
    <text evidence="1">The sequence shown here is derived from an EMBL/GenBank/DDBJ whole genome shotgun (WGS) entry which is preliminary data.</text>
</comment>
<proteinExistence type="predicted"/>
<dbReference type="AlphaFoldDB" id="A0A225D827"/>
<accession>A0A225D827</accession>
<name>A0A225D827_9BACT</name>
<reference evidence="2" key="1">
    <citation type="submission" date="2017-06" db="EMBL/GenBank/DDBJ databases">
        <title>Genome analysis of Fimbriiglobus ruber SP5, the first member of the order Planctomycetales with confirmed chitinolytic capability.</title>
        <authorList>
            <person name="Ravin N.V."/>
            <person name="Rakitin A.L."/>
            <person name="Ivanova A.A."/>
            <person name="Beletsky A.V."/>
            <person name="Kulichevskaya I.S."/>
            <person name="Mardanov A.V."/>
            <person name="Dedysh S.N."/>
        </authorList>
    </citation>
    <scope>NUCLEOTIDE SEQUENCE [LARGE SCALE GENOMIC DNA]</scope>
    <source>
        <strain evidence="2">SP5</strain>
    </source>
</reference>
<evidence type="ECO:0000313" key="1">
    <source>
        <dbReference type="EMBL" id="OWK37612.1"/>
    </source>
</evidence>
<gene>
    <name evidence="1" type="ORF">FRUB_06732</name>
</gene>
<evidence type="ECO:0000313" key="2">
    <source>
        <dbReference type="Proteomes" id="UP000214646"/>
    </source>
</evidence>
<keyword evidence="2" id="KW-1185">Reference proteome</keyword>
<organism evidence="1 2">
    <name type="scientific">Fimbriiglobus ruber</name>
    <dbReference type="NCBI Taxonomy" id="1908690"/>
    <lineage>
        <taxon>Bacteria</taxon>
        <taxon>Pseudomonadati</taxon>
        <taxon>Planctomycetota</taxon>
        <taxon>Planctomycetia</taxon>
        <taxon>Gemmatales</taxon>
        <taxon>Gemmataceae</taxon>
        <taxon>Fimbriiglobus</taxon>
    </lineage>
</organism>